<keyword evidence="3" id="KW-1185">Reference proteome</keyword>
<dbReference type="KEGG" id="nmf:NMS_1787"/>
<gene>
    <name evidence="2" type="ORF">NMS_1787</name>
</gene>
<reference evidence="2 3" key="1">
    <citation type="journal article" date="2014" name="Proc. Natl. Acad. Sci. U.S.A.">
        <title>Functional characterization of flavobacteria rhodopsins reveals a unique class of light-driven chloride pump in bacteria.</title>
        <authorList>
            <person name="Yoshizawa S."/>
            <person name="Kumagai Y."/>
            <person name="Kim H."/>
            <person name="Ogura Y."/>
            <person name="Hayashi T."/>
            <person name="Iwasaki W."/>
            <person name="DeLong E.F."/>
            <person name="Kogure K."/>
        </authorList>
    </citation>
    <scope>NUCLEOTIDE SEQUENCE [LARGE SCALE GENOMIC DNA]</scope>
    <source>
        <strain evidence="2 3">S1-08</strain>
    </source>
</reference>
<dbReference type="EMBL" id="AP014548">
    <property type="protein sequence ID" value="BAO55796.1"/>
    <property type="molecule type" value="Genomic_DNA"/>
</dbReference>
<feature type="transmembrane region" description="Helical" evidence="1">
    <location>
        <begin position="76"/>
        <end position="92"/>
    </location>
</feature>
<keyword evidence="1" id="KW-0812">Transmembrane</keyword>
<evidence type="ECO:0000256" key="1">
    <source>
        <dbReference type="SAM" id="Phobius"/>
    </source>
</evidence>
<name>W8W067_9FLAO</name>
<accession>W8W067</accession>
<protein>
    <submittedName>
        <fullName evidence="2">Uncharacterized protein</fullName>
    </submittedName>
</protein>
<dbReference type="AlphaFoldDB" id="W8W067"/>
<evidence type="ECO:0000313" key="2">
    <source>
        <dbReference type="EMBL" id="BAO55796.1"/>
    </source>
</evidence>
<proteinExistence type="predicted"/>
<sequence length="130" mass="15175">MLLGIELNWMELEVSLPVVTDNPLFGSRQFFVWVERDIADLLLLSIAIISGVVFAFSKEKREDEMITSIRKDSLIWAFYFNYAVLIISIFLISGFDLFLVLALNMLSLLMFFIVRFQWQKRLLKNSLDAE</sequence>
<organism evidence="2 3">
    <name type="scientific">Nonlabens marinus S1-08</name>
    <dbReference type="NCBI Taxonomy" id="1454201"/>
    <lineage>
        <taxon>Bacteria</taxon>
        <taxon>Pseudomonadati</taxon>
        <taxon>Bacteroidota</taxon>
        <taxon>Flavobacteriia</taxon>
        <taxon>Flavobacteriales</taxon>
        <taxon>Flavobacteriaceae</taxon>
        <taxon>Nonlabens</taxon>
    </lineage>
</organism>
<keyword evidence="1" id="KW-1133">Transmembrane helix</keyword>
<dbReference type="HOGENOM" id="CLU_140869_0_0_10"/>
<evidence type="ECO:0000313" key="3">
    <source>
        <dbReference type="Proteomes" id="UP000031760"/>
    </source>
</evidence>
<feature type="transmembrane region" description="Helical" evidence="1">
    <location>
        <begin position="38"/>
        <end position="56"/>
    </location>
</feature>
<dbReference type="Proteomes" id="UP000031760">
    <property type="component" value="Chromosome"/>
</dbReference>
<feature type="transmembrane region" description="Helical" evidence="1">
    <location>
        <begin position="98"/>
        <end position="116"/>
    </location>
</feature>
<keyword evidence="1" id="KW-0472">Membrane</keyword>